<keyword evidence="2" id="KW-1185">Reference proteome</keyword>
<dbReference type="Proteomes" id="UP001054945">
    <property type="component" value="Unassembled WGS sequence"/>
</dbReference>
<evidence type="ECO:0000313" key="1">
    <source>
        <dbReference type="EMBL" id="GIY41573.1"/>
    </source>
</evidence>
<accession>A0AAV4T4I2</accession>
<dbReference type="SUPFAM" id="SSF46938">
    <property type="entry name" value="CRAL/TRIO N-terminal domain"/>
    <property type="match status" value="1"/>
</dbReference>
<evidence type="ECO:0000313" key="2">
    <source>
        <dbReference type="Proteomes" id="UP001054945"/>
    </source>
</evidence>
<sequence length="129" mass="15644">MAMMNEEELYPFLMSFVPDPFLRKCEIELNETPENKIKGLEELKKMLLTHKLTSKVAYNDDYLITYLRYSKYNVIRAFERLRTMSNFRKNYSNVLKSLPDVYFLSKPSSTQFMRVLPKKMSRWMYYSYI</sequence>
<name>A0AAV4T4I2_CAEEX</name>
<gene>
    <name evidence="1" type="primary">TTPAL_9</name>
    <name evidence="1" type="ORF">CEXT_290131</name>
</gene>
<protein>
    <submittedName>
        <fullName evidence="1">Alpha-tocopherol transfer protein-like</fullName>
    </submittedName>
</protein>
<organism evidence="1 2">
    <name type="scientific">Caerostris extrusa</name>
    <name type="common">Bark spider</name>
    <name type="synonym">Caerostris bankana</name>
    <dbReference type="NCBI Taxonomy" id="172846"/>
    <lineage>
        <taxon>Eukaryota</taxon>
        <taxon>Metazoa</taxon>
        <taxon>Ecdysozoa</taxon>
        <taxon>Arthropoda</taxon>
        <taxon>Chelicerata</taxon>
        <taxon>Arachnida</taxon>
        <taxon>Araneae</taxon>
        <taxon>Araneomorphae</taxon>
        <taxon>Entelegynae</taxon>
        <taxon>Araneoidea</taxon>
        <taxon>Araneidae</taxon>
        <taxon>Caerostris</taxon>
    </lineage>
</organism>
<proteinExistence type="predicted"/>
<dbReference type="AlphaFoldDB" id="A0AAV4T4I2"/>
<comment type="caution">
    <text evidence="1">The sequence shown here is derived from an EMBL/GenBank/DDBJ whole genome shotgun (WGS) entry which is preliminary data.</text>
</comment>
<dbReference type="EMBL" id="BPLR01010726">
    <property type="protein sequence ID" value="GIY41573.1"/>
    <property type="molecule type" value="Genomic_DNA"/>
</dbReference>
<reference evidence="1 2" key="1">
    <citation type="submission" date="2021-06" db="EMBL/GenBank/DDBJ databases">
        <title>Caerostris extrusa draft genome.</title>
        <authorList>
            <person name="Kono N."/>
            <person name="Arakawa K."/>
        </authorList>
    </citation>
    <scope>NUCLEOTIDE SEQUENCE [LARGE SCALE GENOMIC DNA]</scope>
</reference>
<dbReference type="InterPro" id="IPR036273">
    <property type="entry name" value="CRAL/TRIO_N_dom_sf"/>
</dbReference>
<dbReference type="Gene3D" id="1.10.8.20">
    <property type="entry name" value="N-terminal domain of phosphatidylinositol transfer protein sec14p"/>
    <property type="match status" value="1"/>
</dbReference>